<proteinExistence type="predicted"/>
<protein>
    <recommendedName>
        <fullName evidence="2">Endonuclease/exonuclease/phosphatase domain-containing protein</fullName>
    </recommendedName>
</protein>
<name>A0A0B7B0I4_9EUPU</name>
<dbReference type="Gene3D" id="3.60.10.10">
    <property type="entry name" value="Endonuclease/exonuclease/phosphatase"/>
    <property type="match status" value="1"/>
</dbReference>
<accession>A0A0B7B0I4</accession>
<dbReference type="AlphaFoldDB" id="A0A0B7B0I4"/>
<evidence type="ECO:0000313" key="1">
    <source>
        <dbReference type="EMBL" id="CEK86377.1"/>
    </source>
</evidence>
<organism evidence="1">
    <name type="scientific">Arion vulgaris</name>
    <dbReference type="NCBI Taxonomy" id="1028688"/>
    <lineage>
        <taxon>Eukaryota</taxon>
        <taxon>Metazoa</taxon>
        <taxon>Spiralia</taxon>
        <taxon>Lophotrochozoa</taxon>
        <taxon>Mollusca</taxon>
        <taxon>Gastropoda</taxon>
        <taxon>Heterobranchia</taxon>
        <taxon>Euthyneura</taxon>
        <taxon>Panpulmonata</taxon>
        <taxon>Eupulmonata</taxon>
        <taxon>Stylommatophora</taxon>
        <taxon>Helicina</taxon>
        <taxon>Arionoidea</taxon>
        <taxon>Arionidae</taxon>
        <taxon>Arion</taxon>
    </lineage>
</organism>
<reference evidence="1" key="1">
    <citation type="submission" date="2014-12" db="EMBL/GenBank/DDBJ databases">
        <title>Insight into the proteome of Arion vulgaris.</title>
        <authorList>
            <person name="Aradska J."/>
            <person name="Bulat T."/>
            <person name="Smidak R."/>
            <person name="Sarate P."/>
            <person name="Gangsoo J."/>
            <person name="Sialana F."/>
            <person name="Bilban M."/>
            <person name="Lubec G."/>
        </authorList>
    </citation>
    <scope>NUCLEOTIDE SEQUENCE</scope>
    <source>
        <tissue evidence="1">Skin</tissue>
    </source>
</reference>
<gene>
    <name evidence="1" type="primary">ORF153385</name>
</gene>
<evidence type="ECO:0008006" key="2">
    <source>
        <dbReference type="Google" id="ProtNLM"/>
    </source>
</evidence>
<dbReference type="SUPFAM" id="SSF56219">
    <property type="entry name" value="DNase I-like"/>
    <property type="match status" value="1"/>
</dbReference>
<dbReference type="EMBL" id="HACG01039512">
    <property type="protein sequence ID" value="CEK86377.1"/>
    <property type="molecule type" value="Transcribed_RNA"/>
</dbReference>
<dbReference type="InterPro" id="IPR036691">
    <property type="entry name" value="Endo/exonu/phosph_ase_sf"/>
</dbReference>
<sequence length="52" mass="5936">MSVIVCYVPTEDEIKDKFYENLQAIIAKIPKHDVLMIIGNFNAQVGKDNRGR</sequence>